<dbReference type="Proteomes" id="UP000829194">
    <property type="component" value="Chromosome"/>
</dbReference>
<name>A0ABY3XEU7_9GAMM</name>
<organism evidence="1 2">
    <name type="scientific">Lysobacter gummosus</name>
    <dbReference type="NCBI Taxonomy" id="262324"/>
    <lineage>
        <taxon>Bacteria</taxon>
        <taxon>Pseudomonadati</taxon>
        <taxon>Pseudomonadota</taxon>
        <taxon>Gammaproteobacteria</taxon>
        <taxon>Lysobacterales</taxon>
        <taxon>Lysobacteraceae</taxon>
        <taxon>Lysobacter</taxon>
    </lineage>
</organism>
<proteinExistence type="predicted"/>
<evidence type="ECO:0000313" key="1">
    <source>
        <dbReference type="EMBL" id="UNP29663.1"/>
    </source>
</evidence>
<protein>
    <submittedName>
        <fullName evidence="1">Uncharacterized protein</fullName>
    </submittedName>
</protein>
<evidence type="ECO:0000313" key="2">
    <source>
        <dbReference type="Proteomes" id="UP000829194"/>
    </source>
</evidence>
<gene>
    <name evidence="1" type="ORF">MOV92_24965</name>
</gene>
<keyword evidence="2" id="KW-1185">Reference proteome</keyword>
<accession>A0ABY3XEU7</accession>
<reference evidence="1 2" key="1">
    <citation type="submission" date="2022-03" db="EMBL/GenBank/DDBJ databases">
        <title>Complete genome sequence of Lysobacter capsici VKM B-2533 and Lysobacter gummosus 10.1.1, promising sources of lytic agents.</title>
        <authorList>
            <person name="Tarlachkov S.V."/>
            <person name="Kudryakova I.V."/>
            <person name="Afoshin A.S."/>
            <person name="Leontyevskaya E.A."/>
            <person name="Leontyevskaya N.V."/>
        </authorList>
    </citation>
    <scope>NUCLEOTIDE SEQUENCE [LARGE SCALE GENOMIC DNA]</scope>
    <source>
        <strain evidence="1 2">10.1.1</strain>
    </source>
</reference>
<dbReference type="EMBL" id="CP093547">
    <property type="protein sequence ID" value="UNP29663.1"/>
    <property type="molecule type" value="Genomic_DNA"/>
</dbReference>
<dbReference type="RefSeq" id="WP_148649150.1">
    <property type="nucleotide sequence ID" value="NZ_CP011131.1"/>
</dbReference>
<sequence length="77" mass="8422">MQHTVAHPTELRSRRAQSPLLLFPPLKKGGQGGFAFASPKAKANPPRYSHRFDFVVAPGAAPFFKGGDLTRLFLIFG</sequence>